<dbReference type="Proteomes" id="UP000482800">
    <property type="component" value="Unassembled WGS sequence"/>
</dbReference>
<name>A0A6V8K3D4_9ACTN</name>
<dbReference type="RefSeq" id="WP_173054003.1">
    <property type="nucleotide sequence ID" value="NZ_BLPF01000001.1"/>
</dbReference>
<organism evidence="1 2">
    <name type="scientific">Phytohabitans houttuyneae</name>
    <dbReference type="NCBI Taxonomy" id="1076126"/>
    <lineage>
        <taxon>Bacteria</taxon>
        <taxon>Bacillati</taxon>
        <taxon>Actinomycetota</taxon>
        <taxon>Actinomycetes</taxon>
        <taxon>Micromonosporales</taxon>
        <taxon>Micromonosporaceae</taxon>
    </lineage>
</organism>
<accession>A0A6V8K3D4</accession>
<gene>
    <name evidence="1" type="ORF">Phou_010610</name>
</gene>
<protein>
    <submittedName>
        <fullName evidence="1">Uncharacterized protein</fullName>
    </submittedName>
</protein>
<comment type="caution">
    <text evidence="1">The sequence shown here is derived from an EMBL/GenBank/DDBJ whole genome shotgun (WGS) entry which is preliminary data.</text>
</comment>
<proteinExistence type="predicted"/>
<keyword evidence="2" id="KW-1185">Reference proteome</keyword>
<sequence length="57" mass="5867">MTGATVPAERGTPYRMVRALARRWPTALGILTAVVTLGGGTVAAQVSGLGETLLFLP</sequence>
<evidence type="ECO:0000313" key="2">
    <source>
        <dbReference type="Proteomes" id="UP000482800"/>
    </source>
</evidence>
<evidence type="ECO:0000313" key="1">
    <source>
        <dbReference type="EMBL" id="GFJ76881.1"/>
    </source>
</evidence>
<dbReference type="EMBL" id="BLPF01000001">
    <property type="protein sequence ID" value="GFJ76881.1"/>
    <property type="molecule type" value="Genomic_DNA"/>
</dbReference>
<reference evidence="1 2" key="1">
    <citation type="submission" date="2020-03" db="EMBL/GenBank/DDBJ databases">
        <title>Whole genome shotgun sequence of Phytohabitans houttuyneae NBRC 108639.</title>
        <authorList>
            <person name="Komaki H."/>
            <person name="Tamura T."/>
        </authorList>
    </citation>
    <scope>NUCLEOTIDE SEQUENCE [LARGE SCALE GENOMIC DNA]</scope>
    <source>
        <strain evidence="1 2">NBRC 108639</strain>
    </source>
</reference>
<dbReference type="AlphaFoldDB" id="A0A6V8K3D4"/>
<reference evidence="1 2" key="2">
    <citation type="submission" date="2020-03" db="EMBL/GenBank/DDBJ databases">
        <authorList>
            <person name="Ichikawa N."/>
            <person name="Kimura A."/>
            <person name="Kitahashi Y."/>
            <person name="Uohara A."/>
        </authorList>
    </citation>
    <scope>NUCLEOTIDE SEQUENCE [LARGE SCALE GENOMIC DNA]</scope>
    <source>
        <strain evidence="1 2">NBRC 108639</strain>
    </source>
</reference>